<evidence type="ECO:0000256" key="4">
    <source>
        <dbReference type="ARBA" id="ARBA00023004"/>
    </source>
</evidence>
<evidence type="ECO:0000256" key="1">
    <source>
        <dbReference type="ARBA" id="ARBA00008056"/>
    </source>
</evidence>
<dbReference type="PANTHER" id="PTHR47991">
    <property type="entry name" value="OXOGLUTARATE/IRON-DEPENDENT DIOXYGENASE"/>
    <property type="match status" value="1"/>
</dbReference>
<dbReference type="OrthoDB" id="288590at2759"/>
<protein>
    <recommendedName>
        <fullName evidence="6">Fe2OG dioxygenase domain-containing protein</fullName>
    </recommendedName>
</protein>
<evidence type="ECO:0000313" key="8">
    <source>
        <dbReference type="Proteomes" id="UP000036987"/>
    </source>
</evidence>
<dbReference type="Pfam" id="PF03171">
    <property type="entry name" value="2OG-FeII_Oxy"/>
    <property type="match status" value="1"/>
</dbReference>
<keyword evidence="8" id="KW-1185">Reference proteome</keyword>
<dbReference type="InterPro" id="IPR050295">
    <property type="entry name" value="Plant_2OG-oxidoreductases"/>
</dbReference>
<name>A0A0K9Q4T6_ZOSMR</name>
<gene>
    <name evidence="7" type="ORF">ZOSMA_114G00720</name>
</gene>
<dbReference type="InterPro" id="IPR027443">
    <property type="entry name" value="IPNS-like_sf"/>
</dbReference>
<dbReference type="PROSITE" id="PS51471">
    <property type="entry name" value="FE2OG_OXY"/>
    <property type="match status" value="1"/>
</dbReference>
<dbReference type="InterPro" id="IPR026992">
    <property type="entry name" value="DIOX_N"/>
</dbReference>
<reference evidence="8" key="1">
    <citation type="journal article" date="2016" name="Nature">
        <title>The genome of the seagrass Zostera marina reveals angiosperm adaptation to the sea.</title>
        <authorList>
            <person name="Olsen J.L."/>
            <person name="Rouze P."/>
            <person name="Verhelst B."/>
            <person name="Lin Y.-C."/>
            <person name="Bayer T."/>
            <person name="Collen J."/>
            <person name="Dattolo E."/>
            <person name="De Paoli E."/>
            <person name="Dittami S."/>
            <person name="Maumus F."/>
            <person name="Michel G."/>
            <person name="Kersting A."/>
            <person name="Lauritano C."/>
            <person name="Lohaus R."/>
            <person name="Toepel M."/>
            <person name="Tonon T."/>
            <person name="Vanneste K."/>
            <person name="Amirebrahimi M."/>
            <person name="Brakel J."/>
            <person name="Bostroem C."/>
            <person name="Chovatia M."/>
            <person name="Grimwood J."/>
            <person name="Jenkins J.W."/>
            <person name="Jueterbock A."/>
            <person name="Mraz A."/>
            <person name="Stam W.T."/>
            <person name="Tice H."/>
            <person name="Bornberg-Bauer E."/>
            <person name="Green P.J."/>
            <person name="Pearson G.A."/>
            <person name="Procaccini G."/>
            <person name="Duarte C.M."/>
            <person name="Schmutz J."/>
            <person name="Reusch T.B.H."/>
            <person name="Van de Peer Y."/>
        </authorList>
    </citation>
    <scope>NUCLEOTIDE SEQUENCE [LARGE SCALE GENOMIC DNA]</scope>
    <source>
        <strain evidence="8">cv. Finnish</strain>
    </source>
</reference>
<evidence type="ECO:0000256" key="5">
    <source>
        <dbReference type="RuleBase" id="RU003682"/>
    </source>
</evidence>
<dbReference type="InterPro" id="IPR044861">
    <property type="entry name" value="IPNS-like_FE2OG_OXY"/>
</dbReference>
<evidence type="ECO:0000313" key="7">
    <source>
        <dbReference type="EMBL" id="KMZ75475.1"/>
    </source>
</evidence>
<sequence>MDSNDWPEPIVPVQSISDSCTHVIPDQYIQPPSRRPSPDLIKNVNIPIIDFHDLTTGDGKMVEYCPATVKEISDACREWGFFQAVNHGLSHELLHRVKDVWRQFFHLPMVEKRKYSNSPINYEGYGSRLGIEKKAILDWGDYYFLHILPTSLKDHSKWPSVPPSTTDTVEEYGKEAVKFCRMVMRALSLSLGLDVGKLEQSFEDDSGDGVGSCLRVNFYPKCPQPDLTLGLSPHSDPGGLTLLLADDHVQGLQFRREDGWGTIRSLPDAFIVNILSNGVYKSVEHRVMANSTIERISLAFFFNPKSDLLIGPMADLISTENPPLYRSMTFNEYRVYIRKNGPKGKSHLESLKS</sequence>
<dbReference type="EMBL" id="LFYR01000167">
    <property type="protein sequence ID" value="KMZ75475.1"/>
    <property type="molecule type" value="Genomic_DNA"/>
</dbReference>
<dbReference type="GO" id="GO:0016706">
    <property type="term" value="F:2-oxoglutarate-dependent dioxygenase activity"/>
    <property type="evidence" value="ECO:0000318"/>
    <property type="project" value="GO_Central"/>
</dbReference>
<dbReference type="SUPFAM" id="SSF51197">
    <property type="entry name" value="Clavaminate synthase-like"/>
    <property type="match status" value="1"/>
</dbReference>
<dbReference type="InterPro" id="IPR005123">
    <property type="entry name" value="Oxoglu/Fe-dep_dioxygenase_dom"/>
</dbReference>
<dbReference type="GO" id="GO:0046872">
    <property type="term" value="F:metal ion binding"/>
    <property type="evidence" value="ECO:0007669"/>
    <property type="project" value="UniProtKB-KW"/>
</dbReference>
<dbReference type="FunFam" id="2.60.120.330:FF:000079">
    <property type="entry name" value="Protein SRG1"/>
    <property type="match status" value="1"/>
</dbReference>
<dbReference type="Proteomes" id="UP000036987">
    <property type="component" value="Unassembled WGS sequence"/>
</dbReference>
<organism evidence="7 8">
    <name type="scientific">Zostera marina</name>
    <name type="common">Eelgrass</name>
    <dbReference type="NCBI Taxonomy" id="29655"/>
    <lineage>
        <taxon>Eukaryota</taxon>
        <taxon>Viridiplantae</taxon>
        <taxon>Streptophyta</taxon>
        <taxon>Embryophyta</taxon>
        <taxon>Tracheophyta</taxon>
        <taxon>Spermatophyta</taxon>
        <taxon>Magnoliopsida</taxon>
        <taxon>Liliopsida</taxon>
        <taxon>Zosteraceae</taxon>
        <taxon>Zostera</taxon>
    </lineage>
</organism>
<dbReference type="OMA" id="PAFWHGD"/>
<comment type="caution">
    <text evidence="7">The sequence shown here is derived from an EMBL/GenBank/DDBJ whole genome shotgun (WGS) entry which is preliminary data.</text>
</comment>
<evidence type="ECO:0000256" key="2">
    <source>
        <dbReference type="ARBA" id="ARBA00022723"/>
    </source>
</evidence>
<dbReference type="Pfam" id="PF14226">
    <property type="entry name" value="DIOX_N"/>
    <property type="match status" value="1"/>
</dbReference>
<keyword evidence="4 5" id="KW-0408">Iron</keyword>
<accession>A0A0K9Q4T6</accession>
<keyword evidence="2 5" id="KW-0479">Metal-binding</keyword>
<evidence type="ECO:0000259" key="6">
    <source>
        <dbReference type="PROSITE" id="PS51471"/>
    </source>
</evidence>
<evidence type="ECO:0000256" key="3">
    <source>
        <dbReference type="ARBA" id="ARBA00023002"/>
    </source>
</evidence>
<dbReference type="PRINTS" id="PR00682">
    <property type="entry name" value="IPNSYNTHASE"/>
</dbReference>
<dbReference type="Gene3D" id="2.60.120.330">
    <property type="entry name" value="B-lactam Antibiotic, Isopenicillin N Synthase, Chain"/>
    <property type="match status" value="1"/>
</dbReference>
<dbReference type="AlphaFoldDB" id="A0A0K9Q4T6"/>
<dbReference type="STRING" id="29655.A0A0K9Q4T6"/>
<feature type="domain" description="Fe2OG dioxygenase" evidence="6">
    <location>
        <begin position="209"/>
        <end position="304"/>
    </location>
</feature>
<keyword evidence="3 5" id="KW-0560">Oxidoreductase</keyword>
<comment type="similarity">
    <text evidence="1 5">Belongs to the iron/ascorbate-dependent oxidoreductase family.</text>
</comment>
<proteinExistence type="inferred from homology"/>